<dbReference type="AlphaFoldDB" id="A0A7R9CFV1"/>
<evidence type="ECO:0000256" key="6">
    <source>
        <dbReference type="ARBA" id="ARBA00022840"/>
    </source>
</evidence>
<feature type="region of interest" description="Disordered" evidence="8">
    <location>
        <begin position="615"/>
        <end position="650"/>
    </location>
</feature>
<feature type="domain" description="Protein kinase" evidence="10">
    <location>
        <begin position="127"/>
        <end position="421"/>
    </location>
</feature>
<dbReference type="InterPro" id="IPR008984">
    <property type="entry name" value="SMAD_FHA_dom_sf"/>
</dbReference>
<proteinExistence type="inferred from homology"/>
<dbReference type="InterPro" id="IPR017441">
    <property type="entry name" value="Protein_kinase_ATP_BS"/>
</dbReference>
<dbReference type="Gene3D" id="2.60.200.20">
    <property type="match status" value="1"/>
</dbReference>
<keyword evidence="5" id="KW-0418">Kinase</keyword>
<dbReference type="SUPFAM" id="SSF56112">
    <property type="entry name" value="Protein kinase-like (PK-like)"/>
    <property type="match status" value="1"/>
</dbReference>
<dbReference type="EMBL" id="OC317247">
    <property type="protein sequence ID" value="CAD7395697.1"/>
    <property type="molecule type" value="Genomic_DNA"/>
</dbReference>
<dbReference type="Pfam" id="PF00498">
    <property type="entry name" value="FHA"/>
    <property type="match status" value="1"/>
</dbReference>
<dbReference type="PANTHER" id="PTHR24349">
    <property type="entry name" value="SERINE/THREONINE-PROTEIN KINASE"/>
    <property type="match status" value="1"/>
</dbReference>
<dbReference type="SMART" id="SM00240">
    <property type="entry name" value="FHA"/>
    <property type="match status" value="1"/>
</dbReference>
<keyword evidence="6 7" id="KW-0067">ATP-binding</keyword>
<keyword evidence="4 7" id="KW-0547">Nucleotide-binding</keyword>
<dbReference type="PROSITE" id="PS00108">
    <property type="entry name" value="PROTEIN_KINASE_ST"/>
    <property type="match status" value="1"/>
</dbReference>
<feature type="domain" description="FHA" evidence="9">
    <location>
        <begin position="26"/>
        <end position="82"/>
    </location>
</feature>
<reference evidence="11" key="1">
    <citation type="submission" date="2020-11" db="EMBL/GenBank/DDBJ databases">
        <authorList>
            <person name="Tran Van P."/>
        </authorList>
    </citation>
    <scope>NUCLEOTIDE SEQUENCE</scope>
</reference>
<evidence type="ECO:0000256" key="4">
    <source>
        <dbReference type="ARBA" id="ARBA00022741"/>
    </source>
</evidence>
<comment type="similarity">
    <text evidence="1">Belongs to the protein kinase superfamily. CAMK Ser/Thr protein kinase family.</text>
</comment>
<gene>
    <name evidence="11" type="ORF">TCEB3V08_LOCUS3278</name>
</gene>
<dbReference type="InterPro" id="IPR050205">
    <property type="entry name" value="CDPK_Ser/Thr_kinases"/>
</dbReference>
<dbReference type="GO" id="GO:0004674">
    <property type="term" value="F:protein serine/threonine kinase activity"/>
    <property type="evidence" value="ECO:0007669"/>
    <property type="project" value="UniProtKB-KW"/>
</dbReference>
<keyword evidence="2" id="KW-0723">Serine/threonine-protein kinase</keyword>
<dbReference type="SMART" id="SM00220">
    <property type="entry name" value="S_TKc"/>
    <property type="match status" value="1"/>
</dbReference>
<dbReference type="GO" id="GO:0005524">
    <property type="term" value="F:ATP binding"/>
    <property type="evidence" value="ECO:0007669"/>
    <property type="project" value="UniProtKB-UniRule"/>
</dbReference>
<evidence type="ECO:0000259" key="10">
    <source>
        <dbReference type="PROSITE" id="PS50011"/>
    </source>
</evidence>
<evidence type="ECO:0000256" key="5">
    <source>
        <dbReference type="ARBA" id="ARBA00022777"/>
    </source>
</evidence>
<dbReference type="SUPFAM" id="SSF49879">
    <property type="entry name" value="SMAD/FHA domain"/>
    <property type="match status" value="1"/>
</dbReference>
<keyword evidence="3" id="KW-0808">Transferase</keyword>
<evidence type="ECO:0000256" key="1">
    <source>
        <dbReference type="ARBA" id="ARBA00006692"/>
    </source>
</evidence>
<sequence length="717" mass="80334">MTHEKGRLNLLQKLLSNNHTLKDKSYSVGRGSGCDLMITENQLREVDLKELNDVQFKIKKKDDTVTIEDLSRLGTFINGRKLDFKRKIDLKHNDRISVLRPQLKVLVYLNSVRVEGNPCPEDIKRKYAISYVLGAGGFGEVSLIFEKETCMKFALKKITKRPNQLKYISRETDILRKLDHPCVVHMEDIYDTPETLYIVLEFMEGGDLAGRIRALTERTTKLIFYQLVLAVQYLHSKNIAHRDIKPENILLASENTDTLVKVTDFGISKIEEGTELKTGLGTLYYVAPEILRTVKGIRKAIFRENVPALEWRESGKLFYKNASIHPAEIQTWNLNLAVIGSLVYCKSSALEHAATEVDRKDSNILTNGRLPFKSYEEISIGRFVFPVSSSSKPAKDLVTKMLVVEAKNRISLDQVLNDAWLQDDLMKARARLLMYPDELPQKPVQPSPKLVQPSPKLVQDRARDNLPAQGGLFRKLIVPQEEPVRLRNRQADEPFTRKTQSLRPPAKVRGVMQYMDVKYQREPNIQGRLIGRPISSPGDKNSLKPEAVNGIKPGLFQQRATGSPNTHQMAAGSPNAHQMAARSPNAHQMVADSPNAHQMAAGSPNAHQMAARSPNAHQMAARSPNAHQMAAGSPNAHQMAARSPNAPPEVLNQHALKPQMKPIHLPGTYHKPEAAQGAIRRYQSPSQAGAVVPRHIDGRMTQPLVGTVQDRIKKLGL</sequence>
<dbReference type="InterPro" id="IPR011009">
    <property type="entry name" value="Kinase-like_dom_sf"/>
</dbReference>
<organism evidence="11">
    <name type="scientific">Timema cristinae</name>
    <name type="common">Walking stick</name>
    <dbReference type="NCBI Taxonomy" id="61476"/>
    <lineage>
        <taxon>Eukaryota</taxon>
        <taxon>Metazoa</taxon>
        <taxon>Ecdysozoa</taxon>
        <taxon>Arthropoda</taxon>
        <taxon>Hexapoda</taxon>
        <taxon>Insecta</taxon>
        <taxon>Pterygota</taxon>
        <taxon>Neoptera</taxon>
        <taxon>Polyneoptera</taxon>
        <taxon>Phasmatodea</taxon>
        <taxon>Timematodea</taxon>
        <taxon>Timematoidea</taxon>
        <taxon>Timematidae</taxon>
        <taxon>Timema</taxon>
    </lineage>
</organism>
<evidence type="ECO:0000256" key="7">
    <source>
        <dbReference type="PROSITE-ProRule" id="PRU10141"/>
    </source>
</evidence>
<dbReference type="Gene3D" id="1.10.510.10">
    <property type="entry name" value="Transferase(Phosphotransferase) domain 1"/>
    <property type="match status" value="2"/>
</dbReference>
<evidence type="ECO:0000256" key="8">
    <source>
        <dbReference type="SAM" id="MobiDB-lite"/>
    </source>
</evidence>
<name>A0A7R9CFV1_TIMCR</name>
<dbReference type="InterPro" id="IPR000253">
    <property type="entry name" value="FHA_dom"/>
</dbReference>
<dbReference type="InterPro" id="IPR000719">
    <property type="entry name" value="Prot_kinase_dom"/>
</dbReference>
<dbReference type="Pfam" id="PF00069">
    <property type="entry name" value="Pkinase"/>
    <property type="match status" value="1"/>
</dbReference>
<evidence type="ECO:0000256" key="3">
    <source>
        <dbReference type="ARBA" id="ARBA00022679"/>
    </source>
</evidence>
<evidence type="ECO:0000256" key="2">
    <source>
        <dbReference type="ARBA" id="ARBA00022527"/>
    </source>
</evidence>
<feature type="binding site" evidence="7">
    <location>
        <position position="156"/>
    </location>
    <ligand>
        <name>ATP</name>
        <dbReference type="ChEBI" id="CHEBI:30616"/>
    </ligand>
</feature>
<dbReference type="PROSITE" id="PS00107">
    <property type="entry name" value="PROTEIN_KINASE_ATP"/>
    <property type="match status" value="1"/>
</dbReference>
<evidence type="ECO:0000259" key="9">
    <source>
        <dbReference type="PROSITE" id="PS50006"/>
    </source>
</evidence>
<protein>
    <submittedName>
        <fullName evidence="11">Uncharacterized protein</fullName>
    </submittedName>
</protein>
<accession>A0A7R9CFV1</accession>
<dbReference type="InterPro" id="IPR008271">
    <property type="entry name" value="Ser/Thr_kinase_AS"/>
</dbReference>
<evidence type="ECO:0000313" key="11">
    <source>
        <dbReference type="EMBL" id="CAD7395697.1"/>
    </source>
</evidence>
<dbReference type="PROSITE" id="PS50006">
    <property type="entry name" value="FHA_DOMAIN"/>
    <property type="match status" value="1"/>
</dbReference>
<dbReference type="PROSITE" id="PS50011">
    <property type="entry name" value="PROTEIN_KINASE_DOM"/>
    <property type="match status" value="1"/>
</dbReference>